<dbReference type="PROSITE" id="PS00687">
    <property type="entry name" value="ALDEHYDE_DEHYDR_GLU"/>
    <property type="match status" value="1"/>
</dbReference>
<dbReference type="SUPFAM" id="SSF53720">
    <property type="entry name" value="ALDH-like"/>
    <property type="match status" value="1"/>
</dbReference>
<evidence type="ECO:0000256" key="3">
    <source>
        <dbReference type="ARBA" id="ARBA00024226"/>
    </source>
</evidence>
<dbReference type="Pfam" id="PF00171">
    <property type="entry name" value="Aldedh"/>
    <property type="match status" value="1"/>
</dbReference>
<proteinExistence type="inferred from homology"/>
<protein>
    <recommendedName>
        <fullName evidence="3">aldehyde dehydrogenase (NAD(+))</fullName>
        <ecNumber evidence="3">1.2.1.3</ecNumber>
    </recommendedName>
</protein>
<dbReference type="InterPro" id="IPR016160">
    <property type="entry name" value="Ald_DH_CS_CYS"/>
</dbReference>
<name>A0ABP3SF19_9ACTN</name>
<accession>A0ABP3SF19</accession>
<reference evidence="9" key="1">
    <citation type="journal article" date="2019" name="Int. J. Syst. Evol. Microbiol.">
        <title>The Global Catalogue of Microorganisms (GCM) 10K type strain sequencing project: providing services to taxonomists for standard genome sequencing and annotation.</title>
        <authorList>
            <consortium name="The Broad Institute Genomics Platform"/>
            <consortium name="The Broad Institute Genome Sequencing Center for Infectious Disease"/>
            <person name="Wu L."/>
            <person name="Ma J."/>
        </authorList>
    </citation>
    <scope>NUCLEOTIDE SEQUENCE [LARGE SCALE GENOMIC DNA]</scope>
    <source>
        <strain evidence="9">JCM 10671</strain>
    </source>
</reference>
<dbReference type="InterPro" id="IPR029510">
    <property type="entry name" value="Ald_DH_CS_GLU"/>
</dbReference>
<evidence type="ECO:0000259" key="7">
    <source>
        <dbReference type="Pfam" id="PF00171"/>
    </source>
</evidence>
<evidence type="ECO:0000256" key="2">
    <source>
        <dbReference type="ARBA" id="ARBA00023002"/>
    </source>
</evidence>
<comment type="caution">
    <text evidence="8">The sequence shown here is derived from an EMBL/GenBank/DDBJ whole genome shotgun (WGS) entry which is preliminary data.</text>
</comment>
<evidence type="ECO:0000256" key="1">
    <source>
        <dbReference type="ARBA" id="ARBA00009986"/>
    </source>
</evidence>
<dbReference type="PANTHER" id="PTHR42804:SF1">
    <property type="entry name" value="ALDEHYDE DEHYDROGENASE-RELATED"/>
    <property type="match status" value="1"/>
</dbReference>
<evidence type="ECO:0000313" key="9">
    <source>
        <dbReference type="Proteomes" id="UP001500957"/>
    </source>
</evidence>
<dbReference type="EMBL" id="BAAAHE010000049">
    <property type="protein sequence ID" value="GAA0636106.1"/>
    <property type="molecule type" value="Genomic_DNA"/>
</dbReference>
<dbReference type="PROSITE" id="PS00070">
    <property type="entry name" value="ALDEHYDE_DEHYDR_CYS"/>
    <property type="match status" value="1"/>
</dbReference>
<comment type="similarity">
    <text evidence="1 6">Belongs to the aldehyde dehydrogenase family.</text>
</comment>
<feature type="active site" evidence="5">
    <location>
        <position position="259"/>
    </location>
</feature>
<evidence type="ECO:0000313" key="8">
    <source>
        <dbReference type="EMBL" id="GAA0636106.1"/>
    </source>
</evidence>
<evidence type="ECO:0000256" key="5">
    <source>
        <dbReference type="PROSITE-ProRule" id="PRU10007"/>
    </source>
</evidence>
<evidence type="ECO:0000256" key="6">
    <source>
        <dbReference type="RuleBase" id="RU003345"/>
    </source>
</evidence>
<sequence>MPTRDYQLFVGGEFVDGTASRRFASVNPATGAEVASFVDGTVADLEAAVAAARRAFDAGPWPSMPVAERAQRLGRVLEILGGRVPELSAIEYQDNGATIRQATSFMVPGALGFAMGIADLATKFSFTSGQPVTTGPVPGGPFGSTTISYEPLGVVGAITPWNGPLILAMWKVWPALLAGNTVVLKPSELAPSTAMELARAFAEADIPPGVLNVVTGGGTVGEALVSSDHVDMVTFTGGTATGQRIAQLASGNLKRLTLELGGKSPALVLDDVDIESAVDGVIWSTLFLSGQMCTCASRVLVNARVHDEFVERFAARADKLVVGPTDDFATDLGPVVSAAARDRIEGYVQLGTEEGAVAVLPGGRPSGLENGFYVKPTVFVGATPRMRISREEIFGPVVSILKVADDAEAVQVANDTQFGLAASVWCNDRRRALDVAGRVRAGTVWINDHNMLSPQTPFGGMKMSGSGRENGESGFKAYLEEKVVYLDLTPSKNEHLWALVAP</sequence>
<keyword evidence="9" id="KW-1185">Reference proteome</keyword>
<dbReference type="InterPro" id="IPR015590">
    <property type="entry name" value="Aldehyde_DH_dom"/>
</dbReference>
<dbReference type="InterPro" id="IPR016162">
    <property type="entry name" value="Ald_DH_N"/>
</dbReference>
<organism evidence="8 9">
    <name type="scientific">Sporichthya brevicatena</name>
    <dbReference type="NCBI Taxonomy" id="171442"/>
    <lineage>
        <taxon>Bacteria</taxon>
        <taxon>Bacillati</taxon>
        <taxon>Actinomycetota</taxon>
        <taxon>Actinomycetes</taxon>
        <taxon>Sporichthyales</taxon>
        <taxon>Sporichthyaceae</taxon>
        <taxon>Sporichthya</taxon>
    </lineage>
</organism>
<evidence type="ECO:0000256" key="4">
    <source>
        <dbReference type="ARBA" id="ARBA00049194"/>
    </source>
</evidence>
<dbReference type="Gene3D" id="3.40.605.10">
    <property type="entry name" value="Aldehyde Dehydrogenase, Chain A, domain 1"/>
    <property type="match status" value="1"/>
</dbReference>
<dbReference type="PANTHER" id="PTHR42804">
    <property type="entry name" value="ALDEHYDE DEHYDROGENASE"/>
    <property type="match status" value="1"/>
</dbReference>
<dbReference type="EC" id="1.2.1.3" evidence="3"/>
<keyword evidence="2 6" id="KW-0560">Oxidoreductase</keyword>
<comment type="catalytic activity">
    <reaction evidence="4">
        <text>an aldehyde + NAD(+) + H2O = a carboxylate + NADH + 2 H(+)</text>
        <dbReference type="Rhea" id="RHEA:16185"/>
        <dbReference type="ChEBI" id="CHEBI:15377"/>
        <dbReference type="ChEBI" id="CHEBI:15378"/>
        <dbReference type="ChEBI" id="CHEBI:17478"/>
        <dbReference type="ChEBI" id="CHEBI:29067"/>
        <dbReference type="ChEBI" id="CHEBI:57540"/>
        <dbReference type="ChEBI" id="CHEBI:57945"/>
        <dbReference type="EC" id="1.2.1.3"/>
    </reaction>
</comment>
<dbReference type="InterPro" id="IPR016163">
    <property type="entry name" value="Ald_DH_C"/>
</dbReference>
<dbReference type="InterPro" id="IPR016161">
    <property type="entry name" value="Ald_DH/histidinol_DH"/>
</dbReference>
<gene>
    <name evidence="8" type="ORF">GCM10009547_45410</name>
</gene>
<dbReference type="Gene3D" id="3.40.309.10">
    <property type="entry name" value="Aldehyde Dehydrogenase, Chain A, domain 2"/>
    <property type="match status" value="1"/>
</dbReference>
<dbReference type="Proteomes" id="UP001500957">
    <property type="component" value="Unassembled WGS sequence"/>
</dbReference>
<dbReference type="RefSeq" id="WP_344609129.1">
    <property type="nucleotide sequence ID" value="NZ_BAAAHE010000049.1"/>
</dbReference>
<feature type="domain" description="Aldehyde dehydrogenase" evidence="7">
    <location>
        <begin position="15"/>
        <end position="484"/>
    </location>
</feature>